<dbReference type="RefSeq" id="WP_112231981.1">
    <property type="nucleotide sequence ID" value="NZ_QLZQ01000002.1"/>
</dbReference>
<comment type="cofactor">
    <cofactor evidence="3">
        <name>Zn(2+)</name>
        <dbReference type="ChEBI" id="CHEBI:29105"/>
    </cofactor>
    <text evidence="3">Binds 2 Zn(2+) ions per subunit.</text>
</comment>
<feature type="binding site" evidence="4">
    <location>
        <position position="212"/>
    </location>
    <ligand>
        <name>allantoate</name>
        <dbReference type="ChEBI" id="CHEBI:17536"/>
    </ligand>
</feature>
<keyword evidence="3" id="KW-0479">Metal-binding</keyword>
<dbReference type="PANTHER" id="PTHR32494:SF5">
    <property type="entry name" value="ALLANTOATE AMIDOHYDROLASE"/>
    <property type="match status" value="1"/>
</dbReference>
<keyword evidence="2 5" id="KW-0378">Hydrolase</keyword>
<accession>A0A365K6N0</accession>
<dbReference type="EMBL" id="QLZQ01000002">
    <property type="protein sequence ID" value="RAZ68289.1"/>
    <property type="molecule type" value="Genomic_DNA"/>
</dbReference>
<dbReference type="Proteomes" id="UP000251869">
    <property type="component" value="Unassembled WGS sequence"/>
</dbReference>
<sequence>MKNWLVEQLQRMNLSDVLVRPQGFTREGYTSEETEAIEVFKTIAEELGLEASEDAAGNAIARWNVSGGQAAVAMGSHLDTVPNGGAFDGGAGVVCGLGALKMLKEADFEPQRPIEVICFRSEESSRFGVSTIGSKAMSGLLDPSIGTLEDQHGVTLAQAAESQGFVWQELLNAKRPKEQLKCFVELHIEQGMHIVNHEKDYGVVKGVACPIRLAVTFNGKAGHTGTTPMDQRKDALAAAAPFISFVQETALQVNDAYGNGKSLVATVSTLTVSPNSMNVIPQTVTAGVDIRSVDDRLKMKMADAIRSEAKRIEETTGVAIDIEVLVDNPSVLLDDGIARQLVDAGDHEAYLAHRMDSGAGHDVMNMAQTWPSGLLFIPCKDGLSHHPDEFAAAEDLKMGVELLSRFLMEATANAGNS</sequence>
<feature type="binding site" evidence="4">
    <location>
        <position position="291"/>
    </location>
    <ligand>
        <name>allantoate</name>
        <dbReference type="ChEBI" id="CHEBI:17536"/>
    </ligand>
</feature>
<dbReference type="CDD" id="cd03884">
    <property type="entry name" value="M20_bAS"/>
    <property type="match status" value="1"/>
</dbReference>
<dbReference type="InterPro" id="IPR010158">
    <property type="entry name" value="Amidase_Cbmase"/>
</dbReference>
<dbReference type="AlphaFoldDB" id="A0A365K6N0"/>
<comment type="caution">
    <text evidence="5">The sequence shown here is derived from an EMBL/GenBank/DDBJ whole genome shotgun (WGS) entry which is preliminary data.</text>
</comment>
<dbReference type="NCBIfam" id="TIGR01879">
    <property type="entry name" value="hydantase"/>
    <property type="match status" value="1"/>
</dbReference>
<dbReference type="SUPFAM" id="SSF55031">
    <property type="entry name" value="Bacterial exopeptidase dimerisation domain"/>
    <property type="match status" value="1"/>
</dbReference>
<evidence type="ECO:0000313" key="5">
    <source>
        <dbReference type="EMBL" id="RAZ68289.1"/>
    </source>
</evidence>
<reference evidence="5 6" key="1">
    <citation type="submission" date="2018-06" db="EMBL/GenBank/DDBJ databases">
        <title>The draft genome sequences of strains SCU63 and S1.</title>
        <authorList>
            <person name="Gan L."/>
        </authorList>
    </citation>
    <scope>NUCLEOTIDE SEQUENCE [LARGE SCALE GENOMIC DNA]</scope>
    <source>
        <strain evidence="5 6">S1</strain>
    </source>
</reference>
<dbReference type="SUPFAM" id="SSF53187">
    <property type="entry name" value="Zn-dependent exopeptidases"/>
    <property type="match status" value="1"/>
</dbReference>
<protein>
    <submittedName>
        <fullName evidence="5">Zn-dependent hydrolase</fullName>
    </submittedName>
</protein>
<dbReference type="InterPro" id="IPR036264">
    <property type="entry name" value="Bact_exopeptidase_dim_dom"/>
</dbReference>
<keyword evidence="6" id="KW-1185">Reference proteome</keyword>
<evidence type="ECO:0000256" key="1">
    <source>
        <dbReference type="ARBA" id="ARBA00006153"/>
    </source>
</evidence>
<name>A0A365K6N0_9BACL</name>
<feature type="binding site" evidence="3">
    <location>
        <position position="385"/>
    </location>
    <ligand>
        <name>Zn(2+)</name>
        <dbReference type="ChEBI" id="CHEBI:29105"/>
        <label>2</label>
    </ligand>
</feature>
<dbReference type="PANTHER" id="PTHR32494">
    <property type="entry name" value="ALLANTOATE DEIMINASE-RELATED"/>
    <property type="match status" value="1"/>
</dbReference>
<dbReference type="InterPro" id="IPR002933">
    <property type="entry name" value="Peptidase_M20"/>
</dbReference>
<evidence type="ECO:0000256" key="4">
    <source>
        <dbReference type="PIRSR" id="PIRSR001235-2"/>
    </source>
</evidence>
<evidence type="ECO:0000256" key="3">
    <source>
        <dbReference type="PIRSR" id="PIRSR001235-1"/>
    </source>
</evidence>
<dbReference type="GO" id="GO:0046872">
    <property type="term" value="F:metal ion binding"/>
    <property type="evidence" value="ECO:0007669"/>
    <property type="project" value="UniProtKB-KW"/>
</dbReference>
<evidence type="ECO:0000313" key="6">
    <source>
        <dbReference type="Proteomes" id="UP000251869"/>
    </source>
</evidence>
<dbReference type="OrthoDB" id="9808195at2"/>
<dbReference type="Gene3D" id="3.40.630.10">
    <property type="entry name" value="Zn peptidases"/>
    <property type="match status" value="1"/>
</dbReference>
<gene>
    <name evidence="5" type="ORF">DP119_06345</name>
</gene>
<feature type="binding site" evidence="3">
    <location>
        <position position="88"/>
    </location>
    <ligand>
        <name>Zn(2+)</name>
        <dbReference type="ChEBI" id="CHEBI:29105"/>
        <label>2</label>
    </ligand>
</feature>
<dbReference type="Pfam" id="PF01546">
    <property type="entry name" value="Peptidase_M20"/>
    <property type="match status" value="1"/>
</dbReference>
<organism evidence="5 6">
    <name type="scientific">Planococcus maitriensis</name>
    <dbReference type="NCBI Taxonomy" id="221799"/>
    <lineage>
        <taxon>Bacteria</taxon>
        <taxon>Bacillati</taxon>
        <taxon>Bacillota</taxon>
        <taxon>Bacilli</taxon>
        <taxon>Bacillales</taxon>
        <taxon>Caryophanaceae</taxon>
        <taxon>Planococcus</taxon>
    </lineage>
</organism>
<evidence type="ECO:0000256" key="2">
    <source>
        <dbReference type="ARBA" id="ARBA00022801"/>
    </source>
</evidence>
<proteinExistence type="inferred from homology"/>
<feature type="binding site" evidence="3">
    <location>
        <position position="123"/>
    </location>
    <ligand>
        <name>Zn(2+)</name>
        <dbReference type="ChEBI" id="CHEBI:29105"/>
        <label>2</label>
    </ligand>
</feature>
<dbReference type="GO" id="GO:0016813">
    <property type="term" value="F:hydrolase activity, acting on carbon-nitrogen (but not peptide) bonds, in linear amidines"/>
    <property type="evidence" value="ECO:0007669"/>
    <property type="project" value="InterPro"/>
</dbReference>
<feature type="binding site" evidence="4">
    <location>
        <position position="278"/>
    </location>
    <ligand>
        <name>allantoate</name>
        <dbReference type="ChEBI" id="CHEBI:17536"/>
    </ligand>
</feature>
<comment type="similarity">
    <text evidence="1">Belongs to the peptidase M20 family.</text>
</comment>
<dbReference type="Gene3D" id="3.30.70.360">
    <property type="match status" value="1"/>
</dbReference>
<feature type="binding site" evidence="3">
    <location>
        <position position="187"/>
    </location>
    <ligand>
        <name>Zn(2+)</name>
        <dbReference type="ChEBI" id="CHEBI:29105"/>
        <label>1</label>
    </ligand>
</feature>
<dbReference type="PIRSF" id="PIRSF001235">
    <property type="entry name" value="Amidase_carbamoylase"/>
    <property type="match status" value="1"/>
</dbReference>
<feature type="binding site" evidence="3">
    <location>
        <position position="77"/>
    </location>
    <ligand>
        <name>Zn(2+)</name>
        <dbReference type="ChEBI" id="CHEBI:29105"/>
        <label>1</label>
    </ligand>
</feature>
<keyword evidence="3" id="KW-0862">Zinc</keyword>
<feature type="binding site" evidence="3">
    <location>
        <position position="88"/>
    </location>
    <ligand>
        <name>Zn(2+)</name>
        <dbReference type="ChEBI" id="CHEBI:29105"/>
        <label>1</label>
    </ligand>
</feature>